<reference evidence="3" key="1">
    <citation type="submission" date="2016-05" db="EMBL/GenBank/DDBJ databases">
        <title>Comparative genomics of biotechnologically important yeasts.</title>
        <authorList>
            <consortium name="DOE Joint Genome Institute"/>
            <person name="Riley R."/>
            <person name="Haridas S."/>
            <person name="Wolfe K.H."/>
            <person name="Lopes M.R."/>
            <person name="Hittinger C.T."/>
            <person name="Goker M."/>
            <person name="Salamov A."/>
            <person name="Wisecaver J."/>
            <person name="Long T.M."/>
            <person name="Aerts A.L."/>
            <person name="Barry K."/>
            <person name="Choi C."/>
            <person name="Clum A."/>
            <person name="Coughlan A.Y."/>
            <person name="Deshpande S."/>
            <person name="Douglass A.P."/>
            <person name="Hanson S.J."/>
            <person name="Klenk H.-P."/>
            <person name="Labutti K."/>
            <person name="Lapidus A."/>
            <person name="Lindquist E."/>
            <person name="Lipzen A."/>
            <person name="Meier-Kolthoff J.P."/>
            <person name="Ohm R.A."/>
            <person name="Otillar R.P."/>
            <person name="Pangilinan J."/>
            <person name="Peng Y."/>
            <person name="Rokas A."/>
            <person name="Rosa C.A."/>
            <person name="Scheuner C."/>
            <person name="Sibirny A.A."/>
            <person name="Slot J.C."/>
            <person name="Stielow J.B."/>
            <person name="Sun H."/>
            <person name="Kurtzman C.P."/>
            <person name="Blackwell M."/>
            <person name="Grigoriev I.V."/>
            <person name="Jeffries T.W."/>
        </authorList>
    </citation>
    <scope>NUCLEOTIDE SEQUENCE [LARGE SCALE GENOMIC DNA]</scope>
    <source>
        <strain evidence="3">NRRL Y-17324</strain>
    </source>
</reference>
<keyword evidence="3" id="KW-1185">Reference proteome</keyword>
<organism evidence="2 3">
    <name type="scientific">Suhomyces tanzawaensis NRRL Y-17324</name>
    <dbReference type="NCBI Taxonomy" id="984487"/>
    <lineage>
        <taxon>Eukaryota</taxon>
        <taxon>Fungi</taxon>
        <taxon>Dikarya</taxon>
        <taxon>Ascomycota</taxon>
        <taxon>Saccharomycotina</taxon>
        <taxon>Pichiomycetes</taxon>
        <taxon>Debaryomycetaceae</taxon>
        <taxon>Suhomyces</taxon>
    </lineage>
</organism>
<evidence type="ECO:0000259" key="1">
    <source>
        <dbReference type="Pfam" id="PF05303"/>
    </source>
</evidence>
<accession>A0A1E4SN36</accession>
<sequence length="107" mass="12339">MDNAAQRNELSLVLEEYGSFFPECNLQTVVQRPVDFYNPSKKPQNHLHILTALGDEFKVTVDIRGWSLLTDTRCYETFESLMMNVSPDFQAHFGNELSAKLEKLLQK</sequence>
<gene>
    <name evidence="2" type="ORF">CANTADRAFT_20398</name>
</gene>
<dbReference type="InterPro" id="IPR023231">
    <property type="entry name" value="GSKIP_dom_sf"/>
</dbReference>
<dbReference type="RefSeq" id="XP_020065959.1">
    <property type="nucleotide sequence ID" value="XM_020206563.1"/>
</dbReference>
<dbReference type="Gene3D" id="3.30.2280.10">
    <property type="entry name" value="Hypothetical protein (hspc210)"/>
    <property type="match status" value="1"/>
</dbReference>
<feature type="domain" description="GSKIP" evidence="1">
    <location>
        <begin position="71"/>
        <end position="104"/>
    </location>
</feature>
<dbReference type="OrthoDB" id="5804279at2759"/>
<dbReference type="InterPro" id="IPR007967">
    <property type="entry name" value="GSKIP_dom"/>
</dbReference>
<dbReference type="SUPFAM" id="SSF103107">
    <property type="entry name" value="Hypothetical protein c14orf129, hspc210"/>
    <property type="match status" value="1"/>
</dbReference>
<dbReference type="Pfam" id="PF05303">
    <property type="entry name" value="GSKIP_dom"/>
    <property type="match status" value="1"/>
</dbReference>
<name>A0A1E4SN36_9ASCO</name>
<protein>
    <recommendedName>
        <fullName evidence="1">GSKIP domain-containing protein</fullName>
    </recommendedName>
</protein>
<evidence type="ECO:0000313" key="2">
    <source>
        <dbReference type="EMBL" id="ODV80837.1"/>
    </source>
</evidence>
<dbReference type="AlphaFoldDB" id="A0A1E4SN36"/>
<dbReference type="Proteomes" id="UP000094285">
    <property type="component" value="Unassembled WGS sequence"/>
</dbReference>
<proteinExistence type="predicted"/>
<evidence type="ECO:0000313" key="3">
    <source>
        <dbReference type="Proteomes" id="UP000094285"/>
    </source>
</evidence>
<dbReference type="STRING" id="984487.A0A1E4SN36"/>
<dbReference type="GeneID" id="30980700"/>
<dbReference type="EMBL" id="KV453910">
    <property type="protein sequence ID" value="ODV80837.1"/>
    <property type="molecule type" value="Genomic_DNA"/>
</dbReference>